<sequence length="168" mass="17912">MLLAVCVPAPVAAAGYFELGRGVALESGDSWTEAGTNYHLYGVQACLRGTFYTDLSGHRKDCGDASLAVVAAFIADTRPVCTPVARVANIVHVVCYASVGKDQVDLGNLMITSGYAFAALQPDGLPYWPAYAVAEQLARQNRAGLWRFDDVQHPAILLGRAAKERTAP</sequence>
<dbReference type="EMBL" id="QKOD01000011">
    <property type="protein sequence ID" value="RNJ42474.1"/>
    <property type="molecule type" value="Genomic_DNA"/>
</dbReference>
<accession>A0A3M9X370</accession>
<organism evidence="1 2">
    <name type="scientific">Mesorhizobium japonicum</name>
    <dbReference type="NCBI Taxonomy" id="2066070"/>
    <lineage>
        <taxon>Bacteria</taxon>
        <taxon>Pseudomonadati</taxon>
        <taxon>Pseudomonadota</taxon>
        <taxon>Alphaproteobacteria</taxon>
        <taxon>Hyphomicrobiales</taxon>
        <taxon>Phyllobacteriaceae</taxon>
        <taxon>Mesorhizobium</taxon>
    </lineage>
</organism>
<protein>
    <submittedName>
        <fullName evidence="1">Thermonuclease family protein</fullName>
    </submittedName>
</protein>
<dbReference type="Gene3D" id="2.40.50.90">
    <property type="match status" value="1"/>
</dbReference>
<dbReference type="InterPro" id="IPR035437">
    <property type="entry name" value="SNase_OB-fold_sf"/>
</dbReference>
<gene>
    <name evidence="1" type="ORF">DNR46_28560</name>
</gene>
<dbReference type="SUPFAM" id="SSF50199">
    <property type="entry name" value="Staphylococcal nuclease"/>
    <property type="match status" value="1"/>
</dbReference>
<dbReference type="RefSeq" id="WP_123169824.1">
    <property type="nucleotide sequence ID" value="NZ_QKOD01000011.1"/>
</dbReference>
<name>A0A3M9X370_9HYPH</name>
<evidence type="ECO:0000313" key="2">
    <source>
        <dbReference type="Proteomes" id="UP000275436"/>
    </source>
</evidence>
<dbReference type="Proteomes" id="UP000275436">
    <property type="component" value="Unassembled WGS sequence"/>
</dbReference>
<proteinExistence type="predicted"/>
<evidence type="ECO:0000313" key="1">
    <source>
        <dbReference type="EMBL" id="RNJ42474.1"/>
    </source>
</evidence>
<reference evidence="1 2" key="1">
    <citation type="journal article" date="2018" name="Mol. Plant Microbe Interact.">
        <title>Taxonomically Different Co-Microsymbionts of a Relict Legume, Oxytropis popoviana, Have Complementary Sets of Symbiotic Genes and Together Increase the Efficiency of Plant Nodulation.</title>
        <authorList>
            <person name="Safronova V."/>
            <person name="Belimov A."/>
            <person name="Sazanova A."/>
            <person name="Chirak E."/>
            <person name="Verkhozina A."/>
            <person name="Kuznetsova I."/>
            <person name="Andronov E."/>
            <person name="Puhalsky J."/>
            <person name="Tikhonovich I."/>
        </authorList>
    </citation>
    <scope>NUCLEOTIDE SEQUENCE [LARGE SCALE GENOMIC DNA]</scope>
    <source>
        <strain evidence="1 2">Opo-235</strain>
    </source>
</reference>
<comment type="caution">
    <text evidence="1">The sequence shown here is derived from an EMBL/GenBank/DDBJ whole genome shotgun (WGS) entry which is preliminary data.</text>
</comment>
<dbReference type="AlphaFoldDB" id="A0A3M9X370"/>